<dbReference type="EMBL" id="DF238796">
    <property type="protein sequence ID" value="GAC95679.1"/>
    <property type="molecule type" value="Genomic_DNA"/>
</dbReference>
<evidence type="ECO:0000313" key="1">
    <source>
        <dbReference type="EMBL" id="GAC95679.1"/>
    </source>
</evidence>
<dbReference type="AlphaFoldDB" id="R9P2Z8"/>
<dbReference type="GeneID" id="24108545"/>
<organism evidence="1 2">
    <name type="scientific">Pseudozyma hubeiensis (strain SY62)</name>
    <name type="common">Yeast</name>
    <dbReference type="NCBI Taxonomy" id="1305764"/>
    <lineage>
        <taxon>Eukaryota</taxon>
        <taxon>Fungi</taxon>
        <taxon>Dikarya</taxon>
        <taxon>Basidiomycota</taxon>
        <taxon>Ustilaginomycotina</taxon>
        <taxon>Ustilaginomycetes</taxon>
        <taxon>Ustilaginales</taxon>
        <taxon>Ustilaginaceae</taxon>
        <taxon>Pseudozyma</taxon>
    </lineage>
</organism>
<gene>
    <name evidence="1" type="ORF">PHSY_003255</name>
</gene>
<accession>R9P2Z8</accession>
<proteinExistence type="predicted"/>
<dbReference type="OrthoDB" id="3337816at2759"/>
<dbReference type="HOGENOM" id="CLU_1826129_0_0_1"/>
<reference evidence="2" key="1">
    <citation type="journal article" date="2013" name="Genome Announc.">
        <title>Draft genome sequence of the basidiomycetous yeast-like fungus Pseudozyma hubeiensis SY62, which produces an abundant amount of the biosurfactant mannosylerythritol lipids.</title>
        <authorList>
            <person name="Konishi M."/>
            <person name="Hatada Y."/>
            <person name="Horiuchi J."/>
        </authorList>
    </citation>
    <scope>NUCLEOTIDE SEQUENCE [LARGE SCALE GENOMIC DNA]</scope>
    <source>
        <strain evidence="2">SY62</strain>
    </source>
</reference>
<evidence type="ECO:0000313" key="2">
    <source>
        <dbReference type="Proteomes" id="UP000014071"/>
    </source>
</evidence>
<dbReference type="Proteomes" id="UP000014071">
    <property type="component" value="Unassembled WGS sequence"/>
</dbReference>
<dbReference type="RefSeq" id="XP_012189266.1">
    <property type="nucleotide sequence ID" value="XM_012333876.1"/>
</dbReference>
<protein>
    <submittedName>
        <fullName evidence="1">Uncharacterized protein</fullName>
    </submittedName>
</protein>
<keyword evidence="2" id="KW-1185">Reference proteome</keyword>
<name>R9P2Z8_PSEHS</name>
<sequence length="141" mass="15792">MTQTTGVYCNGSVRLSVDRTGILKLGITGSRLRVDQHFWLALDDGQVGRYGDPQQVKINLKGKLTPVWVEQRGKDHLESEILNQSQSRMCQNVDGKMTSRASSLTQAKRQPVFGIEVVHIAIRIEERGRIVACARVMSSKR</sequence>